<dbReference type="Gene3D" id="3.40.50.1820">
    <property type="entry name" value="alpha/beta hydrolase"/>
    <property type="match status" value="1"/>
</dbReference>
<proteinExistence type="predicted"/>
<dbReference type="InterPro" id="IPR005645">
    <property type="entry name" value="FSH-like_dom"/>
</dbReference>
<dbReference type="KEGG" id="mng:MNEG_4681"/>
<reference evidence="3 4" key="1">
    <citation type="journal article" date="2013" name="BMC Genomics">
        <title>Reconstruction of the lipid metabolism for the microalga Monoraphidium neglectum from its genome sequence reveals characteristics suitable for biofuel production.</title>
        <authorList>
            <person name="Bogen C."/>
            <person name="Al-Dilaimi A."/>
            <person name="Albersmeier A."/>
            <person name="Wichmann J."/>
            <person name="Grundmann M."/>
            <person name="Rupp O."/>
            <person name="Lauersen K.J."/>
            <person name="Blifernez-Klassen O."/>
            <person name="Kalinowski J."/>
            <person name="Goesmann A."/>
            <person name="Mussgnug J.H."/>
            <person name="Kruse O."/>
        </authorList>
    </citation>
    <scope>NUCLEOTIDE SEQUENCE [LARGE SCALE GENOMIC DNA]</scope>
    <source>
        <strain evidence="3 4">SAG 48.87</strain>
    </source>
</reference>
<accession>A0A0D2MJW0</accession>
<organism evidence="3 4">
    <name type="scientific">Monoraphidium neglectum</name>
    <dbReference type="NCBI Taxonomy" id="145388"/>
    <lineage>
        <taxon>Eukaryota</taxon>
        <taxon>Viridiplantae</taxon>
        <taxon>Chlorophyta</taxon>
        <taxon>core chlorophytes</taxon>
        <taxon>Chlorophyceae</taxon>
        <taxon>CS clade</taxon>
        <taxon>Sphaeropleales</taxon>
        <taxon>Selenastraceae</taxon>
        <taxon>Monoraphidium</taxon>
    </lineage>
</organism>
<dbReference type="Proteomes" id="UP000054498">
    <property type="component" value="Unassembled WGS sequence"/>
</dbReference>
<dbReference type="OrthoDB" id="414698at2759"/>
<dbReference type="EMBL" id="KK100881">
    <property type="protein sequence ID" value="KIZ03275.1"/>
    <property type="molecule type" value="Genomic_DNA"/>
</dbReference>
<dbReference type="Pfam" id="PF03959">
    <property type="entry name" value="FSH1"/>
    <property type="match status" value="1"/>
</dbReference>
<gene>
    <name evidence="3" type="ORF">MNEG_4681</name>
</gene>
<dbReference type="InterPro" id="IPR029058">
    <property type="entry name" value="AB_hydrolase_fold"/>
</dbReference>
<dbReference type="RefSeq" id="XP_013902294.1">
    <property type="nucleotide sequence ID" value="XM_014046840.1"/>
</dbReference>
<protein>
    <recommendedName>
        <fullName evidence="2">Serine hydrolase domain-containing protein</fullName>
    </recommendedName>
</protein>
<evidence type="ECO:0000259" key="2">
    <source>
        <dbReference type="Pfam" id="PF03959"/>
    </source>
</evidence>
<evidence type="ECO:0000313" key="4">
    <source>
        <dbReference type="Proteomes" id="UP000054498"/>
    </source>
</evidence>
<dbReference type="PANTHER" id="PTHR22778">
    <property type="entry name" value="OVARIAN CANCER GENE-2 PROTEIN-RELATED"/>
    <property type="match status" value="1"/>
</dbReference>
<keyword evidence="4" id="KW-1185">Reference proteome</keyword>
<dbReference type="GeneID" id="25737558"/>
<dbReference type="AlphaFoldDB" id="A0A0D2MJW0"/>
<evidence type="ECO:0000313" key="3">
    <source>
        <dbReference type="EMBL" id="KIZ03275.1"/>
    </source>
</evidence>
<dbReference type="PANTHER" id="PTHR22778:SF51">
    <property type="entry name" value="DIHYDROFOLATE REDUCTASE"/>
    <property type="match status" value="1"/>
</dbReference>
<dbReference type="SUPFAM" id="SSF53474">
    <property type="entry name" value="alpha/beta-Hydrolases"/>
    <property type="match status" value="1"/>
</dbReference>
<feature type="domain" description="Serine hydrolase" evidence="2">
    <location>
        <begin position="17"/>
        <end position="217"/>
    </location>
</feature>
<feature type="region of interest" description="Disordered" evidence="1">
    <location>
        <begin position="237"/>
        <end position="270"/>
    </location>
</feature>
<name>A0A0D2MJW0_9CHLO</name>
<sequence length="270" mass="28880">MDPAGGAAQPLGGGRRRLRVLCLHSWRTSGAIFKEQFERAGLGQALEDLVEMVFVDAPNRARGKAPPDVAAAFPGRDYYEWFSTEGAEENLAEFRLTYHGLENSEPFVEKIIMERGPFDGIIGFSQGAIMAAAVAAMQRGGGALQGAPRLRFACLFGAAFSEHPRHLEAFKNGRVDLPTVHIIGHKDFIKEHSITLVRKFANPIVIFHPRGHVIPRLEGPQLAVLRAFFSAMLQEGGGSGAPAPAPAPAPALAPAAAPRAPPAGRPASKL</sequence>
<evidence type="ECO:0000256" key="1">
    <source>
        <dbReference type="SAM" id="MobiDB-lite"/>
    </source>
</evidence>